<dbReference type="AlphaFoldDB" id="A0A0F9N223"/>
<sequence>MWTIIIRMLIKMVGGALLKRYGKQIYEKLLQKKLRKYWDKVNPFSKKKKEEKKD</sequence>
<comment type="caution">
    <text evidence="1">The sequence shown here is derived from an EMBL/GenBank/DDBJ whole genome shotgun (WGS) entry which is preliminary data.</text>
</comment>
<dbReference type="EMBL" id="LAZR01007798">
    <property type="protein sequence ID" value="KKM82865.1"/>
    <property type="molecule type" value="Genomic_DNA"/>
</dbReference>
<organism evidence="1">
    <name type="scientific">marine sediment metagenome</name>
    <dbReference type="NCBI Taxonomy" id="412755"/>
    <lineage>
        <taxon>unclassified sequences</taxon>
        <taxon>metagenomes</taxon>
        <taxon>ecological metagenomes</taxon>
    </lineage>
</organism>
<reference evidence="1" key="1">
    <citation type="journal article" date="2015" name="Nature">
        <title>Complex archaea that bridge the gap between prokaryotes and eukaryotes.</title>
        <authorList>
            <person name="Spang A."/>
            <person name="Saw J.H."/>
            <person name="Jorgensen S.L."/>
            <person name="Zaremba-Niedzwiedzka K."/>
            <person name="Martijn J."/>
            <person name="Lind A.E."/>
            <person name="van Eijk R."/>
            <person name="Schleper C."/>
            <person name="Guy L."/>
            <person name="Ettema T.J."/>
        </authorList>
    </citation>
    <scope>NUCLEOTIDE SEQUENCE</scope>
</reference>
<accession>A0A0F9N223</accession>
<protein>
    <submittedName>
        <fullName evidence="1">Uncharacterized protein</fullName>
    </submittedName>
</protein>
<name>A0A0F9N223_9ZZZZ</name>
<proteinExistence type="predicted"/>
<evidence type="ECO:0000313" key="1">
    <source>
        <dbReference type="EMBL" id="KKM82865.1"/>
    </source>
</evidence>
<gene>
    <name evidence="1" type="ORF">LCGC14_1315240</name>
</gene>